<sequence length="464" mass="53479">MEQELHLKDSHYVMKDILPIVNERNGDFALFFNESKTLFAYLFNRNKEKIGEISTKEVPRKYKVLLGYNIDNIGKKYTSFSSNNKRNSFLATSFDFDSKLVVSKEIALPIDEEVFVQALNHNGSFILITITKNSSILNFYSFKDSSAYVKNALELKDFAFLDKKGRKISLYKLLLDKPKLSFSKTSFEDLSFEMIDTSIPVPMEAASHANKLYLFNNKAYFTFDGFDEVAQILSIDLENFEWGKRKIEKPIAKISTDEKKTNSFIFNENVFLISCTKRGLVFRIENLNSGVSVKEHSILVTEEIKINNTPIIQEGGMYDNYREFDRTDKFIRKVFASNVGLAINRYGENYEITVGGTKNISSGAPMMMPMGGIPLATTSLGNLNLTLNYYYYYTSDKSIYFTGLFNSDFDHIDGEIGENSFNKIDNFKENRRDRIFSETVFKYHNDILWGEYLPAKNTYVLRSF</sequence>
<dbReference type="EMBL" id="JBHSCL010000009">
    <property type="protein sequence ID" value="MFC4221390.1"/>
    <property type="molecule type" value="Genomic_DNA"/>
</dbReference>
<name>A0ABV8PQA4_9FLAO</name>
<dbReference type="RefSeq" id="WP_379766026.1">
    <property type="nucleotide sequence ID" value="NZ_JBHSCL010000009.1"/>
</dbReference>
<evidence type="ECO:0000313" key="2">
    <source>
        <dbReference type="Proteomes" id="UP001595841"/>
    </source>
</evidence>
<organism evidence="1 2">
    <name type="scientific">Flagellimonas marina</name>
    <dbReference type="NCBI Taxonomy" id="1775168"/>
    <lineage>
        <taxon>Bacteria</taxon>
        <taxon>Pseudomonadati</taxon>
        <taxon>Bacteroidota</taxon>
        <taxon>Flavobacteriia</taxon>
        <taxon>Flavobacteriales</taxon>
        <taxon>Flavobacteriaceae</taxon>
        <taxon>Flagellimonas</taxon>
    </lineage>
</organism>
<protein>
    <recommendedName>
        <fullName evidence="3">6-bladed beta-propeller protein</fullName>
    </recommendedName>
</protein>
<evidence type="ECO:0008006" key="3">
    <source>
        <dbReference type="Google" id="ProtNLM"/>
    </source>
</evidence>
<gene>
    <name evidence="1" type="ORF">ACFOWS_14655</name>
</gene>
<dbReference type="Proteomes" id="UP001595841">
    <property type="component" value="Unassembled WGS sequence"/>
</dbReference>
<accession>A0ABV8PQA4</accession>
<keyword evidence="2" id="KW-1185">Reference proteome</keyword>
<proteinExistence type="predicted"/>
<reference evidence="2" key="1">
    <citation type="journal article" date="2019" name="Int. J. Syst. Evol. Microbiol.">
        <title>The Global Catalogue of Microorganisms (GCM) 10K type strain sequencing project: providing services to taxonomists for standard genome sequencing and annotation.</title>
        <authorList>
            <consortium name="The Broad Institute Genomics Platform"/>
            <consortium name="The Broad Institute Genome Sequencing Center for Infectious Disease"/>
            <person name="Wu L."/>
            <person name="Ma J."/>
        </authorList>
    </citation>
    <scope>NUCLEOTIDE SEQUENCE [LARGE SCALE GENOMIC DNA]</scope>
    <source>
        <strain evidence="2">CGMCC 1.15774</strain>
    </source>
</reference>
<evidence type="ECO:0000313" key="1">
    <source>
        <dbReference type="EMBL" id="MFC4221390.1"/>
    </source>
</evidence>
<comment type="caution">
    <text evidence="1">The sequence shown here is derived from an EMBL/GenBank/DDBJ whole genome shotgun (WGS) entry which is preliminary data.</text>
</comment>